<feature type="transmembrane region" description="Helical" evidence="1">
    <location>
        <begin position="75"/>
        <end position="96"/>
    </location>
</feature>
<gene>
    <name evidence="2" type="ORF">SAMN02927928_2152</name>
</gene>
<evidence type="ECO:0008006" key="4">
    <source>
        <dbReference type="Google" id="ProtNLM"/>
    </source>
</evidence>
<reference evidence="3" key="1">
    <citation type="submission" date="2016-10" db="EMBL/GenBank/DDBJ databases">
        <authorList>
            <person name="Varghese N."/>
            <person name="Submissions S."/>
        </authorList>
    </citation>
    <scope>NUCLEOTIDE SEQUENCE [LARGE SCALE GENOMIC DNA]</scope>
    <source>
        <strain evidence="3">CGMCC 1.3431</strain>
    </source>
</reference>
<evidence type="ECO:0000313" key="3">
    <source>
        <dbReference type="Proteomes" id="UP000199150"/>
    </source>
</evidence>
<feature type="transmembrane region" description="Helical" evidence="1">
    <location>
        <begin position="40"/>
        <end position="63"/>
    </location>
</feature>
<sequence>MNLKSPAARYSTGMAIWMVLYAAALFGSITLIQAQAPTGPLLYALAVLPALPIGGTILTFLAYIERVDEYLRAVLVRRFIIATGLTLFICTAWGFMENNAGAHHFSLYLVYPLFWGLFGITSLILRKAS</sequence>
<organism evidence="2 3">
    <name type="scientific">Asticcacaulis taihuensis</name>
    <dbReference type="NCBI Taxonomy" id="260084"/>
    <lineage>
        <taxon>Bacteria</taxon>
        <taxon>Pseudomonadati</taxon>
        <taxon>Pseudomonadota</taxon>
        <taxon>Alphaproteobacteria</taxon>
        <taxon>Caulobacterales</taxon>
        <taxon>Caulobacteraceae</taxon>
        <taxon>Asticcacaulis</taxon>
    </lineage>
</organism>
<dbReference type="EMBL" id="FMTS01000003">
    <property type="protein sequence ID" value="SCW60571.1"/>
    <property type="molecule type" value="Genomic_DNA"/>
</dbReference>
<keyword evidence="1" id="KW-1133">Transmembrane helix</keyword>
<dbReference type="OrthoDB" id="119964at2"/>
<accession>A0A1G4RV16</accession>
<name>A0A1G4RV16_9CAUL</name>
<evidence type="ECO:0000313" key="2">
    <source>
        <dbReference type="EMBL" id="SCW60571.1"/>
    </source>
</evidence>
<keyword evidence="1" id="KW-0812">Transmembrane</keyword>
<dbReference type="RefSeq" id="WP_090647582.1">
    <property type="nucleotide sequence ID" value="NZ_CBCRYE010000001.1"/>
</dbReference>
<dbReference type="Proteomes" id="UP000199150">
    <property type="component" value="Unassembled WGS sequence"/>
</dbReference>
<dbReference type="STRING" id="260084.SAMN02927928_2152"/>
<feature type="transmembrane region" description="Helical" evidence="1">
    <location>
        <begin position="12"/>
        <end position="34"/>
    </location>
</feature>
<evidence type="ECO:0000256" key="1">
    <source>
        <dbReference type="SAM" id="Phobius"/>
    </source>
</evidence>
<dbReference type="AlphaFoldDB" id="A0A1G4RV16"/>
<keyword evidence="1" id="KW-0472">Membrane</keyword>
<feature type="transmembrane region" description="Helical" evidence="1">
    <location>
        <begin position="108"/>
        <end position="125"/>
    </location>
</feature>
<keyword evidence="3" id="KW-1185">Reference proteome</keyword>
<protein>
    <recommendedName>
        <fullName evidence="4">Transmembrane protein</fullName>
    </recommendedName>
</protein>
<proteinExistence type="predicted"/>